<dbReference type="AlphaFoldDB" id="W7YE78"/>
<accession>W7YE78</accession>
<dbReference type="Gene3D" id="2.40.170.20">
    <property type="entry name" value="TonB-dependent receptor, beta-barrel domain"/>
    <property type="match status" value="1"/>
</dbReference>
<dbReference type="InterPro" id="IPR037066">
    <property type="entry name" value="Plug_dom_sf"/>
</dbReference>
<dbReference type="Proteomes" id="UP000019402">
    <property type="component" value="Unassembled WGS sequence"/>
</dbReference>
<keyword evidence="10" id="KW-0675">Receptor</keyword>
<keyword evidence="11" id="KW-1185">Reference proteome</keyword>
<dbReference type="SUPFAM" id="SSF56935">
    <property type="entry name" value="Porins"/>
    <property type="match status" value="1"/>
</dbReference>
<evidence type="ECO:0000256" key="3">
    <source>
        <dbReference type="ARBA" id="ARBA00022452"/>
    </source>
</evidence>
<reference evidence="10 11" key="1">
    <citation type="journal article" date="2014" name="Genome Announc.">
        <title>Draft Genome Sequence of Cytophaga fermentans JCM 21142T, a Facultative Anaerobe Isolated from Marine Mud.</title>
        <authorList>
            <person name="Starns D."/>
            <person name="Oshima K."/>
            <person name="Suda W."/>
            <person name="Iino T."/>
            <person name="Yuki M."/>
            <person name="Inoue J."/>
            <person name="Kitamura K."/>
            <person name="Iida T."/>
            <person name="Darby A."/>
            <person name="Hattori M."/>
            <person name="Ohkuma M."/>
        </authorList>
    </citation>
    <scope>NUCLEOTIDE SEQUENCE [LARGE SCALE GENOMIC DNA]</scope>
    <source>
        <strain evidence="10 11">JCM 21142</strain>
    </source>
</reference>
<dbReference type="EMBL" id="BAMD01000013">
    <property type="protein sequence ID" value="GAF02766.1"/>
    <property type="molecule type" value="Genomic_DNA"/>
</dbReference>
<keyword evidence="3 7" id="KW-1134">Transmembrane beta strand</keyword>
<dbReference type="InterPro" id="IPR036942">
    <property type="entry name" value="Beta-barrel_TonB_sf"/>
</dbReference>
<proteinExistence type="inferred from homology"/>
<name>W7YE78_9BACT</name>
<comment type="caution">
    <text evidence="10">The sequence shown here is derived from an EMBL/GenBank/DDBJ whole genome shotgun (WGS) entry which is preliminary data.</text>
</comment>
<dbReference type="Pfam" id="PF13715">
    <property type="entry name" value="CarbopepD_reg_2"/>
    <property type="match status" value="1"/>
</dbReference>
<evidence type="ECO:0000256" key="4">
    <source>
        <dbReference type="ARBA" id="ARBA00022692"/>
    </source>
</evidence>
<dbReference type="GO" id="GO:0009279">
    <property type="term" value="C:cell outer membrane"/>
    <property type="evidence" value="ECO:0007669"/>
    <property type="project" value="UniProtKB-SubCell"/>
</dbReference>
<dbReference type="NCBIfam" id="TIGR04057">
    <property type="entry name" value="SusC_RagA_signa"/>
    <property type="match status" value="1"/>
</dbReference>
<evidence type="ECO:0000256" key="2">
    <source>
        <dbReference type="ARBA" id="ARBA00022448"/>
    </source>
</evidence>
<dbReference type="PROSITE" id="PS52016">
    <property type="entry name" value="TONB_DEPENDENT_REC_3"/>
    <property type="match status" value="1"/>
</dbReference>
<organism evidence="10 11">
    <name type="scientific">Saccharicrinis fermentans DSM 9555 = JCM 21142</name>
    <dbReference type="NCBI Taxonomy" id="869213"/>
    <lineage>
        <taxon>Bacteria</taxon>
        <taxon>Pseudomonadati</taxon>
        <taxon>Bacteroidota</taxon>
        <taxon>Bacteroidia</taxon>
        <taxon>Marinilabiliales</taxon>
        <taxon>Marinilabiliaceae</taxon>
        <taxon>Saccharicrinis</taxon>
    </lineage>
</organism>
<keyword evidence="8" id="KW-0732">Signal</keyword>
<protein>
    <submittedName>
        <fullName evidence="10">Outer membrane cobalamin receptor protein</fullName>
    </submittedName>
</protein>
<dbReference type="InterPro" id="IPR008969">
    <property type="entry name" value="CarboxyPept-like_regulatory"/>
</dbReference>
<evidence type="ECO:0000256" key="8">
    <source>
        <dbReference type="SAM" id="SignalP"/>
    </source>
</evidence>
<comment type="similarity">
    <text evidence="7">Belongs to the TonB-dependent receptor family.</text>
</comment>
<keyword evidence="6 7" id="KW-0998">Cell outer membrane</keyword>
<feature type="signal peptide" evidence="8">
    <location>
        <begin position="1"/>
        <end position="31"/>
    </location>
</feature>
<dbReference type="SUPFAM" id="SSF49464">
    <property type="entry name" value="Carboxypeptidase regulatory domain-like"/>
    <property type="match status" value="1"/>
</dbReference>
<dbReference type="InterPro" id="IPR039426">
    <property type="entry name" value="TonB-dep_rcpt-like"/>
</dbReference>
<evidence type="ECO:0000256" key="1">
    <source>
        <dbReference type="ARBA" id="ARBA00004571"/>
    </source>
</evidence>
<comment type="subcellular location">
    <subcellularLocation>
        <location evidence="1 7">Cell outer membrane</location>
        <topology evidence="1 7">Multi-pass membrane protein</topology>
    </subcellularLocation>
</comment>
<dbReference type="eggNOG" id="COG4771">
    <property type="taxonomic scope" value="Bacteria"/>
</dbReference>
<gene>
    <name evidence="10" type="ORF">JCM21142_41408</name>
</gene>
<keyword evidence="4 7" id="KW-0812">Transmembrane</keyword>
<dbReference type="NCBIfam" id="TIGR04056">
    <property type="entry name" value="OMP_RagA_SusC"/>
    <property type="match status" value="1"/>
</dbReference>
<evidence type="ECO:0000256" key="7">
    <source>
        <dbReference type="PROSITE-ProRule" id="PRU01360"/>
    </source>
</evidence>
<dbReference type="Gene3D" id="2.60.40.1120">
    <property type="entry name" value="Carboxypeptidase-like, regulatory domain"/>
    <property type="match status" value="1"/>
</dbReference>
<feature type="chain" id="PRO_5004906584" evidence="8">
    <location>
        <begin position="32"/>
        <end position="822"/>
    </location>
</feature>
<evidence type="ECO:0000313" key="11">
    <source>
        <dbReference type="Proteomes" id="UP000019402"/>
    </source>
</evidence>
<evidence type="ECO:0000259" key="9">
    <source>
        <dbReference type="Pfam" id="PF07715"/>
    </source>
</evidence>
<dbReference type="RefSeq" id="WP_200871278.1">
    <property type="nucleotide sequence ID" value="NZ_BAMD01000013.1"/>
</dbReference>
<dbReference type="InterPro" id="IPR023996">
    <property type="entry name" value="TonB-dep_OMP_SusC/RagA"/>
</dbReference>
<dbReference type="InterPro" id="IPR023997">
    <property type="entry name" value="TonB-dep_OMP_SusC/RagA_CS"/>
</dbReference>
<dbReference type="STRING" id="869213.GCA_000517085_00519"/>
<keyword evidence="5 7" id="KW-0472">Membrane</keyword>
<evidence type="ECO:0000313" key="10">
    <source>
        <dbReference type="EMBL" id="GAF02766.1"/>
    </source>
</evidence>
<dbReference type="Pfam" id="PF07715">
    <property type="entry name" value="Plug"/>
    <property type="match status" value="1"/>
</dbReference>
<keyword evidence="2 7" id="KW-0813">Transport</keyword>
<dbReference type="InterPro" id="IPR012910">
    <property type="entry name" value="Plug_dom"/>
</dbReference>
<feature type="domain" description="TonB-dependent receptor plug" evidence="9">
    <location>
        <begin position="123"/>
        <end position="230"/>
    </location>
</feature>
<evidence type="ECO:0000256" key="5">
    <source>
        <dbReference type="ARBA" id="ARBA00023136"/>
    </source>
</evidence>
<sequence>MKKENLNRMRFQCGKWLLLLVFGLFCTGAFAQQRTVTGTVTGAEDGYPIPGVSVVIKGTTIGTITDLDGKYSIKAENGNVLVFSFIGMTTSEVQVSSSVHDLKMKTDLVSLEEVVAIGYGTQKKKEVTGAVVQVKSEALEKISTSDLGSALQGAIAGVSVQASSGAPGSSSNIQIRGISSINGQNDPLWVVDGIPQEGDPGLSSSEIESIDVLKDAASCAIYGTRGAAGVILVTTKKGKAGEMKISANGYYGVQEITSGIDLLDFEEYFQTHFYNKVHLDPTTNSDLIWTSLEQGADNFTNNTNIVDVIENDHAKTQNYSVNISGGTKDLTYNVVGSFFEQEGSLLNTNYERFNVRANSSYKKGKWTIRTGLGFKVDEQKYAAWNLLYEAYKYKPYQAPLDPDASTFDDGGQENDKLQLGTVMAKLKQTDTRNGESFNGNVNVNLEILKGLNFTTRIGVVYGNNTRVVINPLFEVYDEEGELVVNSNTRSGIKNTSDRNTNFTWEGGVNYGKRFGDHSLKFLANMSVEKFDYTSFWASGKDLTSNEVPNLGQTTADYSVGIGSDWTQDKTNKIMGVLGRVQYNYKDGRYNLSVSARRDGSSRFASGNQWKTFPSAAVSWNVADENFFQGLTSTINSFKVRASYGTTGNQSILDYSYAPTISSGYDYASGVEETTSLALGSIQTGYANPEVQWETSIQKNLGFDLGFFSNKLTLNVDLYDTQKEDLLFPLLIPTAAGAGQNQDVVLNVGDMSNRGIEVAAGYRHHGKFSWGASATYTKNVNEVTKMAGSNPISYFSNGNPISVSGNNDKITVIREGYEAGALW</sequence>
<dbReference type="Gene3D" id="2.170.130.10">
    <property type="entry name" value="TonB-dependent receptor, plug domain"/>
    <property type="match status" value="1"/>
</dbReference>
<evidence type="ECO:0000256" key="6">
    <source>
        <dbReference type="ARBA" id="ARBA00023237"/>
    </source>
</evidence>